<dbReference type="RefSeq" id="WP_182412284.1">
    <property type="nucleotide sequence ID" value="NZ_CP055153.1"/>
</dbReference>
<sequence length="55" mass="6382">MCLTRASSLVLFIVRPLADDRITHILVAKPYQFARPTAYQIISHERGRSRQRTID</sequence>
<dbReference type="KEGG" id="add:HUW48_18135"/>
<protein>
    <submittedName>
        <fullName evidence="1">Uncharacterized protein</fullName>
    </submittedName>
</protein>
<reference evidence="1 2" key="2">
    <citation type="submission" date="2020-08" db="EMBL/GenBank/DDBJ databases">
        <title>Adhaeribacter dokdonensis sp. nov., isolated from the rhizosphere of Elymus tsukushiensis, a plant native to the Dokdo Islands, Republic of Korea.</title>
        <authorList>
            <person name="Ghim S.Y."/>
        </authorList>
    </citation>
    <scope>NUCLEOTIDE SEQUENCE [LARGE SCALE GENOMIC DNA]</scope>
    <source>
        <strain evidence="1 2">KUDC8001</strain>
    </source>
</reference>
<dbReference type="AlphaFoldDB" id="A0A7L7LAT5"/>
<proteinExistence type="predicted"/>
<evidence type="ECO:0000313" key="1">
    <source>
        <dbReference type="EMBL" id="QMU29824.1"/>
    </source>
</evidence>
<name>A0A7L7LAT5_9BACT</name>
<reference evidence="1 2" key="1">
    <citation type="submission" date="2020-06" db="EMBL/GenBank/DDBJ databases">
        <authorList>
            <person name="Hwang Y.J."/>
        </authorList>
    </citation>
    <scope>NUCLEOTIDE SEQUENCE [LARGE SCALE GENOMIC DNA]</scope>
    <source>
        <strain evidence="1 2">KUDC8001</strain>
    </source>
</reference>
<dbReference type="EMBL" id="CP055153">
    <property type="protein sequence ID" value="QMU29824.1"/>
    <property type="molecule type" value="Genomic_DNA"/>
</dbReference>
<dbReference type="Proteomes" id="UP000514509">
    <property type="component" value="Chromosome"/>
</dbReference>
<organism evidence="1 2">
    <name type="scientific">Adhaeribacter radiodurans</name>
    <dbReference type="NCBI Taxonomy" id="2745197"/>
    <lineage>
        <taxon>Bacteria</taxon>
        <taxon>Pseudomonadati</taxon>
        <taxon>Bacteroidota</taxon>
        <taxon>Cytophagia</taxon>
        <taxon>Cytophagales</taxon>
        <taxon>Hymenobacteraceae</taxon>
        <taxon>Adhaeribacter</taxon>
    </lineage>
</organism>
<evidence type="ECO:0000313" key="2">
    <source>
        <dbReference type="Proteomes" id="UP000514509"/>
    </source>
</evidence>
<gene>
    <name evidence="1" type="ORF">HUW48_18135</name>
</gene>
<accession>A0A7L7LAT5</accession>
<keyword evidence="2" id="KW-1185">Reference proteome</keyword>